<dbReference type="NCBIfam" id="NF008730">
    <property type="entry name" value="PRK11750.1"/>
    <property type="match status" value="1"/>
</dbReference>
<evidence type="ECO:0000256" key="1">
    <source>
        <dbReference type="ARBA" id="ARBA00001917"/>
    </source>
</evidence>
<keyword evidence="4" id="KW-0028">Amino-acid biosynthesis</keyword>
<dbReference type="InterPro" id="IPR013785">
    <property type="entry name" value="Aldolase_TIM"/>
</dbReference>
<dbReference type="GO" id="GO:0046872">
    <property type="term" value="F:metal ion binding"/>
    <property type="evidence" value="ECO:0007669"/>
    <property type="project" value="UniProtKB-KW"/>
</dbReference>
<accession>A0AAU7DGC9</accession>
<comment type="similarity">
    <text evidence="3">Belongs to the glutamate synthase family.</text>
</comment>
<dbReference type="GO" id="GO:0004355">
    <property type="term" value="F:glutamate synthase (NADPH) activity"/>
    <property type="evidence" value="ECO:0007669"/>
    <property type="project" value="UniProtKB-EC"/>
</dbReference>
<dbReference type="GO" id="GO:0006537">
    <property type="term" value="P:glutamate biosynthetic process"/>
    <property type="evidence" value="ECO:0007669"/>
    <property type="project" value="UniProtKB-KW"/>
</dbReference>
<keyword evidence="11" id="KW-0411">Iron-sulfur</keyword>
<evidence type="ECO:0000256" key="2">
    <source>
        <dbReference type="ARBA" id="ARBA00001927"/>
    </source>
</evidence>
<keyword evidence="10" id="KW-0408">Iron</keyword>
<dbReference type="RefSeq" id="WP_348261104.1">
    <property type="nucleotide sequence ID" value="NZ_CP121196.1"/>
</dbReference>
<dbReference type="PANTHER" id="PTHR11938:SF133">
    <property type="entry name" value="GLUTAMATE SYNTHASE (NADH)"/>
    <property type="match status" value="1"/>
</dbReference>
<evidence type="ECO:0000256" key="10">
    <source>
        <dbReference type="ARBA" id="ARBA00023004"/>
    </source>
</evidence>
<dbReference type="Pfam" id="PF01645">
    <property type="entry name" value="Glu_synthase"/>
    <property type="match status" value="1"/>
</dbReference>
<dbReference type="InterPro" id="IPR006982">
    <property type="entry name" value="Glu_synth_centr_N"/>
</dbReference>
<dbReference type="InterPro" id="IPR017932">
    <property type="entry name" value="GATase_2_dom"/>
</dbReference>
<dbReference type="Pfam" id="PF00310">
    <property type="entry name" value="GATase_2"/>
    <property type="match status" value="1"/>
</dbReference>
<evidence type="ECO:0000256" key="5">
    <source>
        <dbReference type="ARBA" id="ARBA00022630"/>
    </source>
</evidence>
<dbReference type="PROSITE" id="PS51278">
    <property type="entry name" value="GATASE_TYPE_2"/>
    <property type="match status" value="1"/>
</dbReference>
<evidence type="ECO:0000259" key="16">
    <source>
        <dbReference type="PROSITE" id="PS51278"/>
    </source>
</evidence>
<evidence type="ECO:0000256" key="6">
    <source>
        <dbReference type="ARBA" id="ARBA00022643"/>
    </source>
</evidence>
<dbReference type="Gene3D" id="2.160.20.60">
    <property type="entry name" value="Glutamate synthase, alpha subunit, C-terminal domain"/>
    <property type="match status" value="1"/>
</dbReference>
<evidence type="ECO:0000256" key="9">
    <source>
        <dbReference type="ARBA" id="ARBA00023002"/>
    </source>
</evidence>
<keyword evidence="6" id="KW-0288">FMN</keyword>
<comment type="cofactor">
    <cofactor evidence="2">
        <name>[3Fe-4S] cluster</name>
        <dbReference type="ChEBI" id="CHEBI:21137"/>
    </cofactor>
</comment>
<dbReference type="EMBL" id="CP121196">
    <property type="protein sequence ID" value="XBH15871.1"/>
    <property type="molecule type" value="Genomic_DNA"/>
</dbReference>
<evidence type="ECO:0000256" key="11">
    <source>
        <dbReference type="ARBA" id="ARBA00023014"/>
    </source>
</evidence>
<evidence type="ECO:0000256" key="7">
    <source>
        <dbReference type="ARBA" id="ARBA00022723"/>
    </source>
</evidence>
<dbReference type="Pfam" id="PF04898">
    <property type="entry name" value="Glu_syn_central"/>
    <property type="match status" value="1"/>
</dbReference>
<dbReference type="Gene3D" id="3.20.20.70">
    <property type="entry name" value="Aldolase class I"/>
    <property type="match status" value="2"/>
</dbReference>
<comment type="pathway">
    <text evidence="14">Amino-acid biosynthesis.</text>
</comment>
<feature type="compositionally biased region" description="Basic residues" evidence="15">
    <location>
        <begin position="1"/>
        <end position="10"/>
    </location>
</feature>
<evidence type="ECO:0000256" key="8">
    <source>
        <dbReference type="ARBA" id="ARBA00022962"/>
    </source>
</evidence>
<proteinExistence type="inferred from homology"/>
<evidence type="ECO:0000256" key="3">
    <source>
        <dbReference type="ARBA" id="ARBA00009716"/>
    </source>
</evidence>
<dbReference type="GO" id="GO:0019676">
    <property type="term" value="P:ammonia assimilation cycle"/>
    <property type="evidence" value="ECO:0007669"/>
    <property type="project" value="TreeGrafter"/>
</dbReference>
<keyword evidence="13" id="KW-0003">3Fe-4S</keyword>
<evidence type="ECO:0000256" key="12">
    <source>
        <dbReference type="ARBA" id="ARBA00023164"/>
    </source>
</evidence>
<organism evidence="17">
    <name type="scientific">Telmatobacter sp. DSM 110680</name>
    <dbReference type="NCBI Taxonomy" id="3036704"/>
    <lineage>
        <taxon>Bacteria</taxon>
        <taxon>Pseudomonadati</taxon>
        <taxon>Acidobacteriota</taxon>
        <taxon>Terriglobia</taxon>
        <taxon>Terriglobales</taxon>
        <taxon>Acidobacteriaceae</taxon>
        <taxon>Telmatobacter</taxon>
    </lineage>
</organism>
<dbReference type="EC" id="1.4.1.13" evidence="17"/>
<keyword evidence="8" id="KW-0315">Glutamine amidotransferase</keyword>
<dbReference type="Pfam" id="PF01493">
    <property type="entry name" value="GXGXG"/>
    <property type="match status" value="1"/>
</dbReference>
<evidence type="ECO:0000313" key="17">
    <source>
        <dbReference type="EMBL" id="XBH15871.1"/>
    </source>
</evidence>
<dbReference type="GO" id="GO:0051538">
    <property type="term" value="F:3 iron, 4 sulfur cluster binding"/>
    <property type="evidence" value="ECO:0007669"/>
    <property type="project" value="UniProtKB-KW"/>
</dbReference>
<feature type="region of interest" description="Disordered" evidence="15">
    <location>
        <begin position="1"/>
        <end position="25"/>
    </location>
</feature>
<dbReference type="Gene3D" id="3.60.20.10">
    <property type="entry name" value="Glutamine Phosphoribosylpyrophosphate, subunit 1, domain 1"/>
    <property type="match status" value="1"/>
</dbReference>
<dbReference type="PANTHER" id="PTHR11938">
    <property type="entry name" value="FAD NADPH DEHYDROGENASE/OXIDOREDUCTASE"/>
    <property type="match status" value="1"/>
</dbReference>
<sequence length="1495" mass="160754">MGFPHRHSSRRTLTTPAHSAAGGPFSPLPSYIEGSLIDPRFDSDSCGVGFVAQLSAVPSHRILDHALGALARLEHRGAVAADGKSSDGVGVTTSIPREWLLAQSSLTLDESSPLGVAVLFLPPDDTAQRAEIEAALFEQDMEVLTWRPVPIRPEVLGEIAASSRPEIWHLLITSDDTEFFDRRLFLARKQFERSGLAGYFVSISSTTLIYKALCAGRLLSEFYPDLADPNFKTPFALFHQRYATNVLPSWERAQPFRTLAHNGEINTIWGNRARMEARAATLPLDVYPVLTDGGSDSTSLDEIVDLLAHNGRTVGEAVRMIVPPANPGNSSSFLQYSGDCIEPWDGPAALAFTDGHQVGAILDRNGLRPCRFALDDTGLVVAGSEAGLVDMDPDHILHSGRLGPGQMIIADLDFHRFFENDEILRIYDAKRQYQDLVSEDVLLEESIEAPPALAASELNRLQHRFGYTREDVRMIIQPMVTDGKDAVWSMGDDTSIAPLARAPRPLYAFFRQRFAQVTNPPIDPLRETVVLQTHTRLGPWPHIFELREPLPGLSLRSPILSLGQMHALVQGQHPQAEKMPHAVLHCLYTPETTLEIAVDILVQRAIELVANGASLLILTDRGATPEALPVPMAMAAGAVHLALTRAGVRAEVGLAVEAADCREIHHVAVLLGLGVGAICPWLALETARNLNPENGERNLLHALELGLAKVMSKMGISVVDSYRGAHLFDAIGISQHVVDKCFAGVPTPIGGIGFTEIENYVRQLWNAAPVIEDSPNKGPAEFVSAPIRELPDYGFVRFRKADEAESHSWQPTTVRALQTVVGSTKQGAALALTPFATFAAQAIEAEPTNLRDLLEIRPAGPELALDQIAPASTITRTFIASAMSFGSLSPEAHQTITEAMNLLGARSNTGEGGEDPAVYAPVNGAPSLLNNKIKQVASARFGVTAEYLAHAEELEIKIAQGAKPGEGGQLPGHKVTELIARLRHAQPGMQLISPPPHHDIYSIEDLAQLIWDLKRANPRAAVGVKLVSGCGIGTIAAGVAKAYADYIVIAGHSGGTGASPLSSIKYAGNPWELGLAEAQQVLIHNGLRGRVRLRTDGGLRTARDIVIAALLGADEFAFGTAVLIALGCDMARQCHLNTCPTGIATQRPDLRAKFRGKPEHVVRLFTELAAEVRQLLAKLGLPSLAAATGRTDLLEQVRFNAGLDLKPVLAATTVAVATGNPIRWEGKRNDRPEPHAPIDDAWVEPALTAYKSGQPYVLDARVTNEDRTLGARLAGQIAHNRTDNPGAIGSTLTFNLKGVAGQSFGAFNTTGMVLNLEGLANDFVGKGLCGGELVIRGRGRVALQSADHTLLGNVALYGATSGSLFAAGRAGERFAVRNSGGRAIVEGVGDHGCEYMTGGLAVILGRTGINFGAGMTGGLAWVYDEDGDFLSSNRYHADFLQPDTWDQLDIASRESIHDLVALHADKTASTRAQWLLANWQTEAQKFVRLTPKPQA</sequence>
<comment type="cofactor">
    <cofactor evidence="1">
        <name>FMN</name>
        <dbReference type="ChEBI" id="CHEBI:58210"/>
    </cofactor>
</comment>
<feature type="domain" description="Glutamine amidotransferase type-2" evidence="16">
    <location>
        <begin position="46"/>
        <end position="413"/>
    </location>
</feature>
<evidence type="ECO:0000256" key="14">
    <source>
        <dbReference type="ARBA" id="ARBA00029440"/>
    </source>
</evidence>
<dbReference type="CDD" id="cd00713">
    <property type="entry name" value="GltS"/>
    <property type="match status" value="1"/>
</dbReference>
<keyword evidence="7" id="KW-0479">Metal-binding</keyword>
<evidence type="ECO:0000256" key="4">
    <source>
        <dbReference type="ARBA" id="ARBA00022605"/>
    </source>
</evidence>
<dbReference type="SUPFAM" id="SSF69336">
    <property type="entry name" value="Alpha subunit of glutamate synthase, C-terminal domain"/>
    <property type="match status" value="1"/>
</dbReference>
<dbReference type="CDD" id="cd02808">
    <property type="entry name" value="GltS_FMN"/>
    <property type="match status" value="1"/>
</dbReference>
<evidence type="ECO:0000256" key="15">
    <source>
        <dbReference type="SAM" id="MobiDB-lite"/>
    </source>
</evidence>
<dbReference type="InterPro" id="IPR029055">
    <property type="entry name" value="Ntn_hydrolases_N"/>
</dbReference>
<gene>
    <name evidence="17" type="primary">gltB</name>
    <name evidence="17" type="ORF">P8935_14985</name>
</gene>
<protein>
    <submittedName>
        <fullName evidence="17">Glutamate synthase large subunit</fullName>
        <ecNumber evidence="17">1.4.1.13</ecNumber>
    </submittedName>
</protein>
<dbReference type="SUPFAM" id="SSF51395">
    <property type="entry name" value="FMN-linked oxidoreductases"/>
    <property type="match status" value="1"/>
</dbReference>
<dbReference type="InterPro" id="IPR050711">
    <property type="entry name" value="ET-N_metabolism_enzyme"/>
</dbReference>
<keyword evidence="9 17" id="KW-0560">Oxidoreductase</keyword>
<reference evidence="17" key="1">
    <citation type="submission" date="2023-03" db="EMBL/GenBank/DDBJ databases">
        <title>Edaphobacter sp.</title>
        <authorList>
            <person name="Huber K.J."/>
            <person name="Papendorf J."/>
            <person name="Pilke C."/>
            <person name="Bunk B."/>
            <person name="Sproeer C."/>
            <person name="Pester M."/>
        </authorList>
    </citation>
    <scope>NUCLEOTIDE SEQUENCE</scope>
    <source>
        <strain evidence="17">DSM 110680</strain>
    </source>
</reference>
<keyword evidence="12" id="KW-0314">Glutamate biosynthesis</keyword>
<dbReference type="InterPro" id="IPR002489">
    <property type="entry name" value="Glu_synth_asu_C"/>
</dbReference>
<keyword evidence="5" id="KW-0285">Flavoprotein</keyword>
<dbReference type="InterPro" id="IPR036485">
    <property type="entry name" value="Glu_synth_asu_C_sf"/>
</dbReference>
<dbReference type="SUPFAM" id="SSF56235">
    <property type="entry name" value="N-terminal nucleophile aminohydrolases (Ntn hydrolases)"/>
    <property type="match status" value="1"/>
</dbReference>
<evidence type="ECO:0000256" key="13">
    <source>
        <dbReference type="ARBA" id="ARBA00023291"/>
    </source>
</evidence>
<name>A0AAU7DGC9_9BACT</name>
<dbReference type="InterPro" id="IPR002932">
    <property type="entry name" value="Glu_synthdom"/>
</dbReference>